<organism evidence="8 9">
    <name type="scientific">Blastopirellula retiformator</name>
    <dbReference type="NCBI Taxonomy" id="2527970"/>
    <lineage>
        <taxon>Bacteria</taxon>
        <taxon>Pseudomonadati</taxon>
        <taxon>Planctomycetota</taxon>
        <taxon>Planctomycetia</taxon>
        <taxon>Pirellulales</taxon>
        <taxon>Pirellulaceae</taxon>
        <taxon>Blastopirellula</taxon>
    </lineage>
</organism>
<evidence type="ECO:0000256" key="3">
    <source>
        <dbReference type="ARBA" id="ARBA00022692"/>
    </source>
</evidence>
<dbReference type="SUPFAM" id="SSF103473">
    <property type="entry name" value="MFS general substrate transporter"/>
    <property type="match status" value="1"/>
</dbReference>
<dbReference type="GO" id="GO:0005886">
    <property type="term" value="C:plasma membrane"/>
    <property type="evidence" value="ECO:0007669"/>
    <property type="project" value="UniProtKB-SubCell"/>
</dbReference>
<keyword evidence="5 6" id="KW-0472">Membrane</keyword>
<dbReference type="InterPro" id="IPR050189">
    <property type="entry name" value="MFS_Efflux_Transporters"/>
</dbReference>
<comment type="subcellular location">
    <subcellularLocation>
        <location evidence="1">Cell membrane</location>
        <topology evidence="1">Multi-pass membrane protein</topology>
    </subcellularLocation>
</comment>
<accession>A0A5C5V4Z0</accession>
<dbReference type="PANTHER" id="PTHR43124:SF8">
    <property type="entry name" value="INNER MEMBRANE TRANSPORT PROTEIN YDHP"/>
    <property type="match status" value="1"/>
</dbReference>
<feature type="transmembrane region" description="Helical" evidence="6">
    <location>
        <begin position="246"/>
        <end position="271"/>
    </location>
</feature>
<feature type="transmembrane region" description="Helical" evidence="6">
    <location>
        <begin position="81"/>
        <end position="102"/>
    </location>
</feature>
<evidence type="ECO:0000256" key="6">
    <source>
        <dbReference type="SAM" id="Phobius"/>
    </source>
</evidence>
<feature type="transmembrane region" description="Helical" evidence="6">
    <location>
        <begin position="47"/>
        <end position="69"/>
    </location>
</feature>
<evidence type="ECO:0000259" key="7">
    <source>
        <dbReference type="PROSITE" id="PS50850"/>
    </source>
</evidence>
<comment type="caution">
    <text evidence="8">The sequence shown here is derived from an EMBL/GenBank/DDBJ whole genome shotgun (WGS) entry which is preliminary data.</text>
</comment>
<evidence type="ECO:0000256" key="1">
    <source>
        <dbReference type="ARBA" id="ARBA00004651"/>
    </source>
</evidence>
<dbReference type="CDD" id="cd17324">
    <property type="entry name" value="MFS_NepI_like"/>
    <property type="match status" value="1"/>
</dbReference>
<evidence type="ECO:0000256" key="2">
    <source>
        <dbReference type="ARBA" id="ARBA00022475"/>
    </source>
</evidence>
<gene>
    <name evidence="8" type="primary">ydhP</name>
    <name evidence="8" type="ORF">Enr8_28590</name>
</gene>
<dbReference type="PANTHER" id="PTHR43124">
    <property type="entry name" value="PURINE EFFLUX PUMP PBUE"/>
    <property type="match status" value="1"/>
</dbReference>
<feature type="transmembrane region" description="Helical" evidence="6">
    <location>
        <begin position="172"/>
        <end position="194"/>
    </location>
</feature>
<feature type="transmembrane region" description="Helical" evidence="6">
    <location>
        <begin position="311"/>
        <end position="330"/>
    </location>
</feature>
<dbReference type="EMBL" id="SJPF01000003">
    <property type="protein sequence ID" value="TWT33039.1"/>
    <property type="molecule type" value="Genomic_DNA"/>
</dbReference>
<feature type="transmembrane region" description="Helical" evidence="6">
    <location>
        <begin position="114"/>
        <end position="137"/>
    </location>
</feature>
<dbReference type="GO" id="GO:0022857">
    <property type="term" value="F:transmembrane transporter activity"/>
    <property type="evidence" value="ECO:0007669"/>
    <property type="project" value="InterPro"/>
</dbReference>
<dbReference type="InterPro" id="IPR036259">
    <property type="entry name" value="MFS_trans_sf"/>
</dbReference>
<reference evidence="8 9" key="1">
    <citation type="submission" date="2019-02" db="EMBL/GenBank/DDBJ databases">
        <title>Deep-cultivation of Planctomycetes and their phenomic and genomic characterization uncovers novel biology.</title>
        <authorList>
            <person name="Wiegand S."/>
            <person name="Jogler M."/>
            <person name="Boedeker C."/>
            <person name="Pinto D."/>
            <person name="Vollmers J."/>
            <person name="Rivas-Marin E."/>
            <person name="Kohn T."/>
            <person name="Peeters S.H."/>
            <person name="Heuer A."/>
            <person name="Rast P."/>
            <person name="Oberbeckmann S."/>
            <person name="Bunk B."/>
            <person name="Jeske O."/>
            <person name="Meyerdierks A."/>
            <person name="Storesund J.E."/>
            <person name="Kallscheuer N."/>
            <person name="Luecker S."/>
            <person name="Lage O.M."/>
            <person name="Pohl T."/>
            <person name="Merkel B.J."/>
            <person name="Hornburger P."/>
            <person name="Mueller R.-W."/>
            <person name="Bruemmer F."/>
            <person name="Labrenz M."/>
            <person name="Spormann A.M."/>
            <person name="Op Den Camp H."/>
            <person name="Overmann J."/>
            <person name="Amann R."/>
            <person name="Jetten M.S.M."/>
            <person name="Mascher T."/>
            <person name="Medema M.H."/>
            <person name="Devos D.P."/>
            <person name="Kaster A.-K."/>
            <person name="Ovreas L."/>
            <person name="Rohde M."/>
            <person name="Galperin M.Y."/>
            <person name="Jogler C."/>
        </authorList>
    </citation>
    <scope>NUCLEOTIDE SEQUENCE [LARGE SCALE GENOMIC DNA]</scope>
    <source>
        <strain evidence="8 9">Enr8</strain>
    </source>
</reference>
<proteinExistence type="predicted"/>
<protein>
    <submittedName>
        <fullName evidence="8">Inner membrane transport protein YdhP</fullName>
    </submittedName>
</protein>
<dbReference type="InterPro" id="IPR020846">
    <property type="entry name" value="MFS_dom"/>
</dbReference>
<dbReference type="OrthoDB" id="9788453at2"/>
<dbReference type="Proteomes" id="UP000318878">
    <property type="component" value="Unassembled WGS sequence"/>
</dbReference>
<dbReference type="InterPro" id="IPR011701">
    <property type="entry name" value="MFS"/>
</dbReference>
<keyword evidence="4 6" id="KW-1133">Transmembrane helix</keyword>
<evidence type="ECO:0000313" key="8">
    <source>
        <dbReference type="EMBL" id="TWT33039.1"/>
    </source>
</evidence>
<keyword evidence="3 6" id="KW-0812">Transmembrane</keyword>
<evidence type="ECO:0000256" key="4">
    <source>
        <dbReference type="ARBA" id="ARBA00022989"/>
    </source>
</evidence>
<dbReference type="AlphaFoldDB" id="A0A5C5V4Z0"/>
<dbReference type="Pfam" id="PF07690">
    <property type="entry name" value="MFS_1"/>
    <property type="match status" value="1"/>
</dbReference>
<feature type="transmembrane region" description="Helical" evidence="6">
    <location>
        <begin position="380"/>
        <end position="401"/>
    </location>
</feature>
<feature type="transmembrane region" description="Helical" evidence="6">
    <location>
        <begin position="407"/>
        <end position="424"/>
    </location>
</feature>
<feature type="transmembrane region" description="Helical" evidence="6">
    <location>
        <begin position="143"/>
        <end position="165"/>
    </location>
</feature>
<evidence type="ECO:0000313" key="9">
    <source>
        <dbReference type="Proteomes" id="UP000318878"/>
    </source>
</evidence>
<name>A0A5C5V4Z0_9BACT</name>
<dbReference type="PROSITE" id="PS50850">
    <property type="entry name" value="MFS"/>
    <property type="match status" value="1"/>
</dbReference>
<evidence type="ECO:0000256" key="5">
    <source>
        <dbReference type="ARBA" id="ARBA00023136"/>
    </source>
</evidence>
<keyword evidence="9" id="KW-1185">Reference proteome</keyword>
<feature type="transmembrane region" description="Helical" evidence="6">
    <location>
        <begin position="200"/>
        <end position="222"/>
    </location>
</feature>
<sequence>MADDTAVDDAHLRLPCHFCWNLRSHMDASAAAAYESSVGPVPKNPGAALLALGMGSFALGTTEFLPVALLPTIAGDLEVTLPAAGLLVSGYAMGVTLLTPILSAVFSGLPRKGMLISLMVLFFVTNMACALAPSYGFLLGVRFFTAISHGVFLAAATTVATQLVGKGREAHAIGVVFAGLSVAMATIVPLGSLLGQTLGWRVAFGGTAFLGLFAMLAQARFLPKTPAPTKRMTLASQAAVMKQPRVLLALAMTSIGYAGTFATFTYMTAILEEISGFHAIAVTLILGVIGVCITFGNIIGGKAADKKIYPALAGLFCLVVVGMLGIWLAAPFKIAMIAAVIFFGVFMFSPGAGLQLLAVNQARRWTPGAVDVAAGLNQSAFNLGIAMGAAIGGQVVASPLGLGGTPLVSAGVVIVAIGMVLIGWRMDRDVDPVSAEATEPQARNLVLEAEPATSAAS</sequence>
<feature type="transmembrane region" description="Helical" evidence="6">
    <location>
        <begin position="277"/>
        <end position="299"/>
    </location>
</feature>
<keyword evidence="2" id="KW-1003">Cell membrane</keyword>
<feature type="transmembrane region" description="Helical" evidence="6">
    <location>
        <begin position="336"/>
        <end position="359"/>
    </location>
</feature>
<dbReference type="Gene3D" id="1.20.1250.20">
    <property type="entry name" value="MFS general substrate transporter like domains"/>
    <property type="match status" value="1"/>
</dbReference>
<feature type="domain" description="Major facilitator superfamily (MFS) profile" evidence="7">
    <location>
        <begin position="48"/>
        <end position="428"/>
    </location>
</feature>